<proteinExistence type="inferred from homology"/>
<dbReference type="InterPro" id="IPR000527">
    <property type="entry name" value="Flag_Lring"/>
</dbReference>
<evidence type="ECO:0000256" key="5">
    <source>
        <dbReference type="ARBA" id="ARBA00023143"/>
    </source>
</evidence>
<protein>
    <submittedName>
        <fullName evidence="7">Flagellar L-ring protein FlgH</fullName>
    </submittedName>
</protein>
<dbReference type="GO" id="GO:0071973">
    <property type="term" value="P:bacterial-type flagellum-dependent cell motility"/>
    <property type="evidence" value="ECO:0007669"/>
    <property type="project" value="InterPro"/>
</dbReference>
<organism evidence="7">
    <name type="scientific">hydrothermal vent metagenome</name>
    <dbReference type="NCBI Taxonomy" id="652676"/>
    <lineage>
        <taxon>unclassified sequences</taxon>
        <taxon>metagenomes</taxon>
        <taxon>ecological metagenomes</taxon>
    </lineage>
</organism>
<keyword evidence="4" id="KW-0472">Membrane</keyword>
<dbReference type="GO" id="GO:0009427">
    <property type="term" value="C:bacterial-type flagellum basal body, distal rod, L ring"/>
    <property type="evidence" value="ECO:0007669"/>
    <property type="project" value="InterPro"/>
</dbReference>
<keyword evidence="7" id="KW-0969">Cilium</keyword>
<dbReference type="GO" id="GO:0003774">
    <property type="term" value="F:cytoskeletal motor activity"/>
    <property type="evidence" value="ECO:0007669"/>
    <property type="project" value="InterPro"/>
</dbReference>
<evidence type="ECO:0000313" key="7">
    <source>
        <dbReference type="EMBL" id="VAX30359.1"/>
    </source>
</evidence>
<keyword evidence="6" id="KW-0998">Cell outer membrane</keyword>
<evidence type="ECO:0000256" key="6">
    <source>
        <dbReference type="ARBA" id="ARBA00023237"/>
    </source>
</evidence>
<dbReference type="AlphaFoldDB" id="A0A3B1CJI8"/>
<evidence type="ECO:0000256" key="4">
    <source>
        <dbReference type="ARBA" id="ARBA00023136"/>
    </source>
</evidence>
<keyword evidence="7" id="KW-0966">Cell projection</keyword>
<dbReference type="PRINTS" id="PR01008">
    <property type="entry name" value="FLGLRINGFLGH"/>
</dbReference>
<dbReference type="PANTHER" id="PTHR34933:SF1">
    <property type="entry name" value="FLAGELLAR L-RING PROTEIN"/>
    <property type="match status" value="1"/>
</dbReference>
<evidence type="ECO:0000256" key="3">
    <source>
        <dbReference type="ARBA" id="ARBA00022729"/>
    </source>
</evidence>
<sequence length="241" mass="25974">MCNHSPDRNNVLLSALSILILLFSVGCASTNTLPPPSPDYIPEPVTPGHPGGYTTPGSIYRESASLFEDRRARRLNDLVTVLIVENVSGSKKAETITGTDSTLDAGIDTFFGAPLNMNLNNLYGKGKTFSPSVGSSFKNDFQGTGETTREGSLKGTITARVINVLPNGNLVIESRKEVTLNYEKQVLVLKGIIRPDDISTNNTIYSTKVADARIFLVGDGIIDSKQASGWLGNIVGRIWPF</sequence>
<name>A0A3B1CJI8_9ZZZZ</name>
<gene>
    <name evidence="7" type="ORF">MNBD_NITROSPIRAE03-1489</name>
</gene>
<keyword evidence="3" id="KW-0732">Signal</keyword>
<comment type="subcellular location">
    <subcellularLocation>
        <location evidence="1">Bacterial flagellum</location>
    </subcellularLocation>
    <subcellularLocation>
        <location evidence="2">Cell outer membrane</location>
    </subcellularLocation>
</comment>
<dbReference type="HAMAP" id="MF_00415">
    <property type="entry name" value="FlgH"/>
    <property type="match status" value="1"/>
</dbReference>
<keyword evidence="5" id="KW-0975">Bacterial flagellum</keyword>
<dbReference type="PANTHER" id="PTHR34933">
    <property type="entry name" value="FLAGELLAR L-RING PROTEIN"/>
    <property type="match status" value="1"/>
</dbReference>
<evidence type="ECO:0000256" key="2">
    <source>
        <dbReference type="ARBA" id="ARBA00004442"/>
    </source>
</evidence>
<reference evidence="7" key="1">
    <citation type="submission" date="2018-06" db="EMBL/GenBank/DDBJ databases">
        <authorList>
            <person name="Zhirakovskaya E."/>
        </authorList>
    </citation>
    <scope>NUCLEOTIDE SEQUENCE</scope>
</reference>
<evidence type="ECO:0000256" key="1">
    <source>
        <dbReference type="ARBA" id="ARBA00004365"/>
    </source>
</evidence>
<accession>A0A3B1CJI8</accession>
<keyword evidence="7" id="KW-0282">Flagellum</keyword>
<dbReference type="Pfam" id="PF02107">
    <property type="entry name" value="FlgH"/>
    <property type="match status" value="1"/>
</dbReference>
<dbReference type="GO" id="GO:0009279">
    <property type="term" value="C:cell outer membrane"/>
    <property type="evidence" value="ECO:0007669"/>
    <property type="project" value="UniProtKB-SubCell"/>
</dbReference>
<dbReference type="EMBL" id="UOGI01000071">
    <property type="protein sequence ID" value="VAX30359.1"/>
    <property type="molecule type" value="Genomic_DNA"/>
</dbReference>